<keyword evidence="9" id="KW-0443">Lipid metabolism</keyword>
<keyword evidence="3" id="KW-0444">Lipid biosynthesis</keyword>
<dbReference type="Pfam" id="PF00487">
    <property type="entry name" value="FA_desaturase"/>
    <property type="match status" value="1"/>
</dbReference>
<dbReference type="PRINTS" id="PR00075">
    <property type="entry name" value="FACDDSATRASE"/>
</dbReference>
<comment type="subcellular location">
    <subcellularLocation>
        <location evidence="1">Membrane</location>
        <topology evidence="1">Multi-pass membrane protein</topology>
    </subcellularLocation>
</comment>
<reference evidence="14 15" key="1">
    <citation type="submission" date="2022-11" db="EMBL/GenBank/DDBJ databases">
        <title>Host association and intracellularity evolved multiple times independently in the Rickettsiales.</title>
        <authorList>
            <person name="Castelli M."/>
            <person name="Nardi T."/>
            <person name="Gammuto L."/>
            <person name="Bellinzona G."/>
            <person name="Sabaneyeva E."/>
            <person name="Potekhin A."/>
            <person name="Serra V."/>
            <person name="Petroni G."/>
            <person name="Sassera D."/>
        </authorList>
    </citation>
    <scope>NUCLEOTIDE SEQUENCE [LARGE SCALE GENOMIC DNA]</scope>
    <source>
        <strain evidence="14 15">NDG2</strain>
    </source>
</reference>
<dbReference type="InterPro" id="IPR015876">
    <property type="entry name" value="Acyl-CoA_DS"/>
</dbReference>
<accession>A0ABZ0UIY0</accession>
<keyword evidence="10 12" id="KW-0472">Membrane</keyword>
<keyword evidence="7" id="KW-0560">Oxidoreductase</keyword>
<proteinExistence type="inferred from homology"/>
<feature type="transmembrane region" description="Helical" evidence="12">
    <location>
        <begin position="12"/>
        <end position="31"/>
    </location>
</feature>
<evidence type="ECO:0000256" key="11">
    <source>
        <dbReference type="ARBA" id="ARBA00023160"/>
    </source>
</evidence>
<dbReference type="RefSeq" id="WP_323732904.1">
    <property type="nucleotide sequence ID" value="NZ_CP110820.1"/>
</dbReference>
<dbReference type="PANTHER" id="PTHR11351">
    <property type="entry name" value="ACYL-COA DESATURASE"/>
    <property type="match status" value="1"/>
</dbReference>
<dbReference type="EMBL" id="CP110820">
    <property type="protein sequence ID" value="WPX95907.1"/>
    <property type="molecule type" value="Genomic_DNA"/>
</dbReference>
<evidence type="ECO:0000313" key="14">
    <source>
        <dbReference type="EMBL" id="WPX95907.1"/>
    </source>
</evidence>
<name>A0ABZ0UIY0_9RICK</name>
<feature type="domain" description="Fatty acid desaturase" evidence="13">
    <location>
        <begin position="50"/>
        <end position="269"/>
    </location>
</feature>
<keyword evidence="11" id="KW-0275">Fatty acid biosynthesis</keyword>
<evidence type="ECO:0000259" key="13">
    <source>
        <dbReference type="Pfam" id="PF00487"/>
    </source>
</evidence>
<evidence type="ECO:0000256" key="12">
    <source>
        <dbReference type="SAM" id="Phobius"/>
    </source>
</evidence>
<evidence type="ECO:0000256" key="9">
    <source>
        <dbReference type="ARBA" id="ARBA00023098"/>
    </source>
</evidence>
<feature type="transmembrane region" description="Helical" evidence="12">
    <location>
        <begin position="43"/>
        <end position="65"/>
    </location>
</feature>
<keyword evidence="4 12" id="KW-0812">Transmembrane</keyword>
<organism evidence="14 15">
    <name type="scientific">Candidatus Bandiella euplotis</name>
    <dbReference type="NCBI Taxonomy" id="1664265"/>
    <lineage>
        <taxon>Bacteria</taxon>
        <taxon>Pseudomonadati</taxon>
        <taxon>Pseudomonadota</taxon>
        <taxon>Alphaproteobacteria</taxon>
        <taxon>Rickettsiales</taxon>
        <taxon>Candidatus Midichloriaceae</taxon>
        <taxon>Candidatus Bandiella</taxon>
    </lineage>
</organism>
<comment type="similarity">
    <text evidence="2">Belongs to the fatty acid desaturase type 2 family.</text>
</comment>
<evidence type="ECO:0000256" key="5">
    <source>
        <dbReference type="ARBA" id="ARBA00022832"/>
    </source>
</evidence>
<evidence type="ECO:0000256" key="4">
    <source>
        <dbReference type="ARBA" id="ARBA00022692"/>
    </source>
</evidence>
<evidence type="ECO:0000256" key="6">
    <source>
        <dbReference type="ARBA" id="ARBA00022989"/>
    </source>
</evidence>
<evidence type="ECO:0000256" key="1">
    <source>
        <dbReference type="ARBA" id="ARBA00004141"/>
    </source>
</evidence>
<keyword evidence="6 12" id="KW-1133">Transmembrane helix</keyword>
<protein>
    <submittedName>
        <fullName evidence="14">Acyl-CoA desaturase</fullName>
    </submittedName>
</protein>
<evidence type="ECO:0000256" key="3">
    <source>
        <dbReference type="ARBA" id="ARBA00022516"/>
    </source>
</evidence>
<dbReference type="CDD" id="cd03505">
    <property type="entry name" value="Delta9-FADS-like"/>
    <property type="match status" value="1"/>
</dbReference>
<evidence type="ECO:0000313" key="15">
    <source>
        <dbReference type="Proteomes" id="UP001327219"/>
    </source>
</evidence>
<keyword evidence="5" id="KW-0276">Fatty acid metabolism</keyword>
<keyword evidence="8" id="KW-0408">Iron</keyword>
<feature type="transmembrane region" description="Helical" evidence="12">
    <location>
        <begin position="77"/>
        <end position="95"/>
    </location>
</feature>
<evidence type="ECO:0000256" key="10">
    <source>
        <dbReference type="ARBA" id="ARBA00023136"/>
    </source>
</evidence>
<keyword evidence="15" id="KW-1185">Reference proteome</keyword>
<evidence type="ECO:0000256" key="8">
    <source>
        <dbReference type="ARBA" id="ARBA00023004"/>
    </source>
</evidence>
<gene>
    <name evidence="14" type="ORF">Bandiella_00006</name>
</gene>
<sequence length="398" mass="45628">METKTKFTINYPALFVTVIYPIIIALIAIFYTNKYGIGKFEIISIIATYYVINISVGVGLHRLWSHGAFKTKPWVEVIFAFLTAGTLQGPILAWASDHMLHHKYTDEEKDPHTALKYKNKIIGFLWSHMGWMILSDTAHKKIDRLALVKLGKNKIVLWQFKHYWKIAVFMNTIVPLALGYLIGGNIQYAISAFIFMGVGRAIQQQATFCVNSVVHINMGTKKYYYGTARDIWWLFFMLLGENWHNFHHAFASDYRNGHKWYQFDVHKWIIALMEKVGLATDLVVTSDVRIKSMMEEVEKKTRANFQSKLDLIEKAAQYIHSVALGKLKAAEGSAIKLASDLSDNLNTLVLRAKTTLRYVQDMKSRASGIEEELMSNLFNKYEKLKKAALKLEIPVGNF</sequence>
<dbReference type="Proteomes" id="UP001327219">
    <property type="component" value="Chromosome"/>
</dbReference>
<evidence type="ECO:0000256" key="2">
    <source>
        <dbReference type="ARBA" id="ARBA00008749"/>
    </source>
</evidence>
<evidence type="ECO:0000256" key="7">
    <source>
        <dbReference type="ARBA" id="ARBA00023002"/>
    </source>
</evidence>
<dbReference type="PANTHER" id="PTHR11351:SF31">
    <property type="entry name" value="DESATURASE 1, ISOFORM A-RELATED"/>
    <property type="match status" value="1"/>
</dbReference>
<dbReference type="InterPro" id="IPR005804">
    <property type="entry name" value="FA_desaturase_dom"/>
</dbReference>